<feature type="compositionally biased region" description="Polar residues" evidence="1">
    <location>
        <begin position="26"/>
        <end position="39"/>
    </location>
</feature>
<dbReference type="GeneID" id="117575917"/>
<sequence>MDNSSSTSKRRSLTLSSRLLQKRHSASPQNRVRASATQDVTKDLARDVTDTPRSPNTLDIAENVECTPPHKKLHSLDDSLDFSPHAANLSPSCLFSQTLVTGSPEVSWRWNCDGRGDKVNTTSDSGFDSEEFGPNAPARRKQVRVDAALEYRRKQLDNKQRQAQQLRDQELLQQRYDKLHKHLEQQQFEEASPSPPIPVETASVTVADDPALADFLNDSDTDCFLLEATQQLESNLAPKQAATTPTRHNDSDYFLLEATQQLESKLATKQAATTPTSHHRKSPSKEKRASFYMKFLEDESESEDWFSALDEVMLEATQPKKPRISLQRYKSMPNNTAATNGGNANSSSNENGTNNKCPSSSLPPGKVETPGIKRHASSHALSPATSCVRGNLFGRRK</sequence>
<protein>
    <submittedName>
        <fullName evidence="3">Uncharacterized protein LOC117575917</fullName>
    </submittedName>
</protein>
<feature type="compositionally biased region" description="Low complexity" evidence="1">
    <location>
        <begin position="1"/>
        <end position="19"/>
    </location>
</feature>
<accession>A0A6P8ZEE5</accession>
<evidence type="ECO:0000313" key="3">
    <source>
        <dbReference type="RefSeq" id="XP_034116262.1"/>
    </source>
</evidence>
<gene>
    <name evidence="3" type="primary">LOC117575917</name>
</gene>
<organism evidence="2 3">
    <name type="scientific">Drosophila albomicans</name>
    <name type="common">Fruit fly</name>
    <dbReference type="NCBI Taxonomy" id="7291"/>
    <lineage>
        <taxon>Eukaryota</taxon>
        <taxon>Metazoa</taxon>
        <taxon>Ecdysozoa</taxon>
        <taxon>Arthropoda</taxon>
        <taxon>Hexapoda</taxon>
        <taxon>Insecta</taxon>
        <taxon>Pterygota</taxon>
        <taxon>Neoptera</taxon>
        <taxon>Endopterygota</taxon>
        <taxon>Diptera</taxon>
        <taxon>Brachycera</taxon>
        <taxon>Muscomorpha</taxon>
        <taxon>Ephydroidea</taxon>
        <taxon>Drosophilidae</taxon>
        <taxon>Drosophila</taxon>
    </lineage>
</organism>
<feature type="region of interest" description="Disordered" evidence="1">
    <location>
        <begin position="120"/>
        <end position="141"/>
    </location>
</feature>
<dbReference type="Proteomes" id="UP000515160">
    <property type="component" value="Chromosome 2R"/>
</dbReference>
<feature type="region of interest" description="Disordered" evidence="1">
    <location>
        <begin position="323"/>
        <end position="397"/>
    </location>
</feature>
<feature type="compositionally biased region" description="Basic and acidic residues" evidence="1">
    <location>
        <begin position="40"/>
        <end position="50"/>
    </location>
</feature>
<dbReference type="RefSeq" id="XP_034116262.1">
    <property type="nucleotide sequence ID" value="XM_034260371.2"/>
</dbReference>
<evidence type="ECO:0000256" key="1">
    <source>
        <dbReference type="SAM" id="MobiDB-lite"/>
    </source>
</evidence>
<feature type="region of interest" description="Disordered" evidence="1">
    <location>
        <begin position="1"/>
        <end position="59"/>
    </location>
</feature>
<keyword evidence="2" id="KW-1185">Reference proteome</keyword>
<proteinExistence type="predicted"/>
<feature type="region of interest" description="Disordered" evidence="1">
    <location>
        <begin position="266"/>
        <end position="287"/>
    </location>
</feature>
<name>A0A6P8ZEE5_DROAB</name>
<dbReference type="AlphaFoldDB" id="A0A6P8ZEE5"/>
<dbReference type="OrthoDB" id="8024175at2759"/>
<feature type="compositionally biased region" description="Low complexity" evidence="1">
    <location>
        <begin position="334"/>
        <end position="355"/>
    </location>
</feature>
<evidence type="ECO:0000313" key="2">
    <source>
        <dbReference type="Proteomes" id="UP000515160"/>
    </source>
</evidence>
<reference evidence="3" key="1">
    <citation type="submission" date="2025-08" db="UniProtKB">
        <authorList>
            <consortium name="RefSeq"/>
        </authorList>
    </citation>
    <scope>IDENTIFICATION</scope>
    <source>
        <strain evidence="3">15112-1751.03</strain>
        <tissue evidence="3">Whole Adult</tissue>
    </source>
</reference>